<dbReference type="PROSITE" id="PS51144">
    <property type="entry name" value="ALPHA_CA_2"/>
    <property type="match status" value="1"/>
</dbReference>
<dbReference type="EC" id="4.2.1.1" evidence="3 8"/>
<dbReference type="InterPro" id="IPR036398">
    <property type="entry name" value="CA_dom_sf"/>
</dbReference>
<dbReference type="GO" id="GO:0008270">
    <property type="term" value="F:zinc ion binding"/>
    <property type="evidence" value="ECO:0007669"/>
    <property type="project" value="UniProtKB-UniRule"/>
</dbReference>
<evidence type="ECO:0000256" key="3">
    <source>
        <dbReference type="ARBA" id="ARBA00012925"/>
    </source>
</evidence>
<organism evidence="10">
    <name type="scientific">Oikopleura dioica</name>
    <name type="common">Tunicate</name>
    <dbReference type="NCBI Taxonomy" id="34765"/>
    <lineage>
        <taxon>Eukaryota</taxon>
        <taxon>Metazoa</taxon>
        <taxon>Chordata</taxon>
        <taxon>Tunicata</taxon>
        <taxon>Appendicularia</taxon>
        <taxon>Copelata</taxon>
        <taxon>Oikopleuridae</taxon>
        <taxon>Oikopleura</taxon>
    </lineage>
</organism>
<evidence type="ECO:0000256" key="8">
    <source>
        <dbReference type="RuleBase" id="RU367011"/>
    </source>
</evidence>
<evidence type="ECO:0000256" key="1">
    <source>
        <dbReference type="ARBA" id="ARBA00001947"/>
    </source>
</evidence>
<dbReference type="InterPro" id="IPR018338">
    <property type="entry name" value="Carbonic_anhydrase_a-class_CS"/>
</dbReference>
<evidence type="ECO:0000256" key="7">
    <source>
        <dbReference type="ARBA" id="ARBA00048348"/>
    </source>
</evidence>
<dbReference type="Gene3D" id="3.10.200.10">
    <property type="entry name" value="Alpha carbonic anhydrase"/>
    <property type="match status" value="1"/>
</dbReference>
<dbReference type="EMBL" id="FN653016">
    <property type="protein sequence ID" value="CBY07144.1"/>
    <property type="molecule type" value="Genomic_DNA"/>
</dbReference>
<evidence type="ECO:0000259" key="9">
    <source>
        <dbReference type="PROSITE" id="PS51144"/>
    </source>
</evidence>
<dbReference type="GO" id="GO:0005737">
    <property type="term" value="C:cytoplasm"/>
    <property type="evidence" value="ECO:0007669"/>
    <property type="project" value="TreeGrafter"/>
</dbReference>
<dbReference type="InParanoid" id="E4WUD9"/>
<feature type="domain" description="Alpha-carbonic anhydrase" evidence="9">
    <location>
        <begin position="14"/>
        <end position="283"/>
    </location>
</feature>
<dbReference type="Pfam" id="PF00194">
    <property type="entry name" value="Carb_anhydrase"/>
    <property type="match status" value="1"/>
</dbReference>
<evidence type="ECO:0000256" key="5">
    <source>
        <dbReference type="ARBA" id="ARBA00022833"/>
    </source>
</evidence>
<dbReference type="SUPFAM" id="SSF51069">
    <property type="entry name" value="Carbonic anhydrase"/>
    <property type="match status" value="1"/>
</dbReference>
<dbReference type="SMART" id="SM01057">
    <property type="entry name" value="Carb_anhydrase"/>
    <property type="match status" value="1"/>
</dbReference>
<evidence type="ECO:0000313" key="10">
    <source>
        <dbReference type="EMBL" id="CBY07144.1"/>
    </source>
</evidence>
<comment type="catalytic activity">
    <reaction evidence="7 8">
        <text>hydrogencarbonate + H(+) = CO2 + H2O</text>
        <dbReference type="Rhea" id="RHEA:10748"/>
        <dbReference type="ChEBI" id="CHEBI:15377"/>
        <dbReference type="ChEBI" id="CHEBI:15378"/>
        <dbReference type="ChEBI" id="CHEBI:16526"/>
        <dbReference type="ChEBI" id="CHEBI:17544"/>
        <dbReference type="EC" id="4.2.1.1"/>
    </reaction>
</comment>
<evidence type="ECO:0000256" key="2">
    <source>
        <dbReference type="ARBA" id="ARBA00010718"/>
    </source>
</evidence>
<name>E4WUD9_OIKDI</name>
<keyword evidence="5 8" id="KW-0862">Zinc</keyword>
<accession>E4WUD9</accession>
<sequence>MKIAATLIASVLGKAADYSQNGDNWTGTCATGQSQSPIKIDPSNTAEFVKQTTFEDFKVIGYDAPQTWSITNKGTTVQLDPQDSSAMELSGGFLGDDYNLLQIHFHWDKDATGLPTSGRQGSEHTVEGKNYQGEVHFVHIKKGITQSQLAGPGDLAVFGFFLEKDDSTSTKNWFDYTIENMIADKVRTKDDTTAEQLFGWSAAQMLPKDLDGFWRYEGSLTTPTCDEVVTWTVFETPIKMKAATFDMLTKSTGLALLPPTDPKIPSNYRNVQPLNGRKVDYYKKSKVAAPTEDKKKFATKVAFGTLPMSHKNPLTGEMTTKLQQVQKILLCFGEDEKLCMFM</sequence>
<dbReference type="AlphaFoldDB" id="E4WUD9"/>
<protein>
    <recommendedName>
        <fullName evidence="3 8">Carbonic anhydrase</fullName>
        <ecNumber evidence="3 8">4.2.1.1</ecNumber>
    </recommendedName>
</protein>
<dbReference type="InterPro" id="IPR001148">
    <property type="entry name" value="CA_dom"/>
</dbReference>
<gene>
    <name evidence="10" type="ORF">GSOID_T00006231001</name>
</gene>
<comment type="function">
    <text evidence="8">Reversible hydration of carbon dioxide.</text>
</comment>
<dbReference type="CDD" id="cd00326">
    <property type="entry name" value="alpha_CA"/>
    <property type="match status" value="1"/>
</dbReference>
<proteinExistence type="inferred from homology"/>
<dbReference type="PANTHER" id="PTHR18952">
    <property type="entry name" value="CARBONIC ANHYDRASE"/>
    <property type="match status" value="1"/>
</dbReference>
<keyword evidence="6 8" id="KW-0456">Lyase</keyword>
<dbReference type="PROSITE" id="PS00162">
    <property type="entry name" value="ALPHA_CA_1"/>
    <property type="match status" value="1"/>
</dbReference>
<keyword evidence="4 8" id="KW-0479">Metal-binding</keyword>
<keyword evidence="11" id="KW-1185">Reference proteome</keyword>
<evidence type="ECO:0000256" key="6">
    <source>
        <dbReference type="ARBA" id="ARBA00023239"/>
    </source>
</evidence>
<reference evidence="10" key="1">
    <citation type="journal article" date="2010" name="Science">
        <title>Plasticity of animal genome architecture unmasked by rapid evolution of a pelagic tunicate.</title>
        <authorList>
            <person name="Denoeud F."/>
            <person name="Henriet S."/>
            <person name="Mungpakdee S."/>
            <person name="Aury J.M."/>
            <person name="Da Silva C."/>
            <person name="Brinkmann H."/>
            <person name="Mikhaleva J."/>
            <person name="Olsen L.C."/>
            <person name="Jubin C."/>
            <person name="Canestro C."/>
            <person name="Bouquet J.M."/>
            <person name="Danks G."/>
            <person name="Poulain J."/>
            <person name="Campsteijn C."/>
            <person name="Adamski M."/>
            <person name="Cross I."/>
            <person name="Yadetie F."/>
            <person name="Muffato M."/>
            <person name="Louis A."/>
            <person name="Butcher S."/>
            <person name="Tsagkogeorga G."/>
            <person name="Konrad A."/>
            <person name="Singh S."/>
            <person name="Jensen M.F."/>
            <person name="Cong E.H."/>
            <person name="Eikeseth-Otteraa H."/>
            <person name="Noel B."/>
            <person name="Anthouard V."/>
            <person name="Porcel B.M."/>
            <person name="Kachouri-Lafond R."/>
            <person name="Nishino A."/>
            <person name="Ugolini M."/>
            <person name="Chourrout P."/>
            <person name="Nishida H."/>
            <person name="Aasland R."/>
            <person name="Huzurbazar S."/>
            <person name="Westhof E."/>
            <person name="Delsuc F."/>
            <person name="Lehrach H."/>
            <person name="Reinhardt R."/>
            <person name="Weissenbach J."/>
            <person name="Roy S.W."/>
            <person name="Artiguenave F."/>
            <person name="Postlethwait J.H."/>
            <person name="Manak J.R."/>
            <person name="Thompson E.M."/>
            <person name="Jaillon O."/>
            <person name="Du Pasquier L."/>
            <person name="Boudinot P."/>
            <person name="Liberles D.A."/>
            <person name="Volff J.N."/>
            <person name="Philippe H."/>
            <person name="Lenhard B."/>
            <person name="Roest Crollius H."/>
            <person name="Wincker P."/>
            <person name="Chourrout D."/>
        </authorList>
    </citation>
    <scope>NUCLEOTIDE SEQUENCE [LARGE SCALE GENOMIC DNA]</scope>
</reference>
<dbReference type="OrthoDB" id="429145at2759"/>
<comment type="similarity">
    <text evidence="2 8">Belongs to the alpha-carbonic anhydrase family.</text>
</comment>
<evidence type="ECO:0000256" key="4">
    <source>
        <dbReference type="ARBA" id="ARBA00022723"/>
    </source>
</evidence>
<evidence type="ECO:0000313" key="11">
    <source>
        <dbReference type="Proteomes" id="UP000001307"/>
    </source>
</evidence>
<dbReference type="GO" id="GO:0004089">
    <property type="term" value="F:carbonate dehydratase activity"/>
    <property type="evidence" value="ECO:0007669"/>
    <property type="project" value="UniProtKB-UniRule"/>
</dbReference>
<dbReference type="PANTHER" id="PTHR18952:SF141">
    <property type="entry name" value="CARBONIC ANHYDRASE"/>
    <property type="match status" value="1"/>
</dbReference>
<dbReference type="Proteomes" id="UP000001307">
    <property type="component" value="Unassembled WGS sequence"/>
</dbReference>
<dbReference type="InterPro" id="IPR023561">
    <property type="entry name" value="Carbonic_anhydrase_a-class"/>
</dbReference>
<comment type="cofactor">
    <cofactor evidence="1 8">
        <name>Zn(2+)</name>
        <dbReference type="ChEBI" id="CHEBI:29105"/>
    </cofactor>
</comment>